<evidence type="ECO:0000313" key="3">
    <source>
        <dbReference type="Proteomes" id="UP000499080"/>
    </source>
</evidence>
<comment type="caution">
    <text evidence="2">The sequence shown here is derived from an EMBL/GenBank/DDBJ whole genome shotgun (WGS) entry which is preliminary data.</text>
</comment>
<keyword evidence="1" id="KW-0853">WD repeat</keyword>
<proteinExistence type="predicted"/>
<dbReference type="InterPro" id="IPR001680">
    <property type="entry name" value="WD40_rpt"/>
</dbReference>
<dbReference type="PROSITE" id="PS50082">
    <property type="entry name" value="WD_REPEATS_2"/>
    <property type="match status" value="1"/>
</dbReference>
<name>A0A4Y2PLX5_ARAVE</name>
<sequence length="34" mass="3740">MMYSGGFDCNIKTWDLDNPSLPVTSYSLASPILC</sequence>
<evidence type="ECO:0000256" key="1">
    <source>
        <dbReference type="PROSITE-ProRule" id="PRU00221"/>
    </source>
</evidence>
<feature type="non-terminal residue" evidence="2">
    <location>
        <position position="34"/>
    </location>
</feature>
<protein>
    <submittedName>
        <fullName evidence="2">Uncharacterized protein</fullName>
    </submittedName>
</protein>
<accession>A0A4Y2PLX5</accession>
<dbReference type="AlphaFoldDB" id="A0A4Y2PLX5"/>
<gene>
    <name evidence="2" type="ORF">AVEN_212607_1</name>
</gene>
<feature type="repeat" description="WD" evidence="1">
    <location>
        <begin position="1"/>
        <end position="24"/>
    </location>
</feature>
<reference evidence="2 3" key="1">
    <citation type="journal article" date="2019" name="Sci. Rep.">
        <title>Orb-weaving spider Araneus ventricosus genome elucidates the spidroin gene catalogue.</title>
        <authorList>
            <person name="Kono N."/>
            <person name="Nakamura H."/>
            <person name="Ohtoshi R."/>
            <person name="Moran D.A.P."/>
            <person name="Shinohara A."/>
            <person name="Yoshida Y."/>
            <person name="Fujiwara M."/>
            <person name="Mori M."/>
            <person name="Tomita M."/>
            <person name="Arakawa K."/>
        </authorList>
    </citation>
    <scope>NUCLEOTIDE SEQUENCE [LARGE SCALE GENOMIC DNA]</scope>
</reference>
<evidence type="ECO:0000313" key="2">
    <source>
        <dbReference type="EMBL" id="GBN51116.1"/>
    </source>
</evidence>
<organism evidence="2 3">
    <name type="scientific">Araneus ventricosus</name>
    <name type="common">Orbweaver spider</name>
    <name type="synonym">Epeira ventricosa</name>
    <dbReference type="NCBI Taxonomy" id="182803"/>
    <lineage>
        <taxon>Eukaryota</taxon>
        <taxon>Metazoa</taxon>
        <taxon>Ecdysozoa</taxon>
        <taxon>Arthropoda</taxon>
        <taxon>Chelicerata</taxon>
        <taxon>Arachnida</taxon>
        <taxon>Araneae</taxon>
        <taxon>Araneomorphae</taxon>
        <taxon>Entelegynae</taxon>
        <taxon>Araneoidea</taxon>
        <taxon>Araneidae</taxon>
        <taxon>Araneus</taxon>
    </lineage>
</organism>
<keyword evidence="3" id="KW-1185">Reference proteome</keyword>
<dbReference type="Proteomes" id="UP000499080">
    <property type="component" value="Unassembled WGS sequence"/>
</dbReference>
<dbReference type="EMBL" id="BGPR01215425">
    <property type="protein sequence ID" value="GBN51116.1"/>
    <property type="molecule type" value="Genomic_DNA"/>
</dbReference>
<dbReference type="PROSITE" id="PS00678">
    <property type="entry name" value="WD_REPEATS_1"/>
    <property type="match status" value="1"/>
</dbReference>
<dbReference type="InterPro" id="IPR019775">
    <property type="entry name" value="WD40_repeat_CS"/>
</dbReference>